<proteinExistence type="predicted"/>
<organism evidence="2 3">
    <name type="scientific">Extibacter muris</name>
    <dbReference type="NCBI Taxonomy" id="1796622"/>
    <lineage>
        <taxon>Bacteria</taxon>
        <taxon>Bacillati</taxon>
        <taxon>Bacillota</taxon>
        <taxon>Clostridia</taxon>
        <taxon>Lachnospirales</taxon>
        <taxon>Lachnospiraceae</taxon>
        <taxon>Extibacter</taxon>
    </lineage>
</organism>
<accession>A0A4R4FBN4</accession>
<dbReference type="AlphaFoldDB" id="A0A4R4FBN4"/>
<name>A0A4R4FBN4_9FIRM</name>
<feature type="transmembrane region" description="Helical" evidence="1">
    <location>
        <begin position="54"/>
        <end position="73"/>
    </location>
</feature>
<keyword evidence="1" id="KW-1133">Transmembrane helix</keyword>
<protein>
    <submittedName>
        <fullName evidence="2">Uncharacterized protein</fullName>
    </submittedName>
</protein>
<keyword evidence="3" id="KW-1185">Reference proteome</keyword>
<evidence type="ECO:0000313" key="3">
    <source>
        <dbReference type="Proteomes" id="UP000295710"/>
    </source>
</evidence>
<feature type="transmembrane region" description="Helical" evidence="1">
    <location>
        <begin position="94"/>
        <end position="116"/>
    </location>
</feature>
<sequence length="215" mass="23507">MEMNQSKERFPVLEIAKINLRHNSLLSIAVAAVLCLLVPLLIGTSNLDQKSAAMPLEMFVSLIGIVLLTPVFQPEQNEEINDLVSSKYCSTERVYLIRTVYSVTAAVLLIAIFTVYMKMCSCDVTPVMALGTAADAVFLGSIGMLTSALTGNTVIGYMPPLLYYALNIGMGPKLGSFYLFSMAIGDYKAKIWLFAAGVVMTAASLLYQKIRRRTI</sequence>
<evidence type="ECO:0000256" key="1">
    <source>
        <dbReference type="SAM" id="Phobius"/>
    </source>
</evidence>
<feature type="transmembrane region" description="Helical" evidence="1">
    <location>
        <begin position="128"/>
        <end position="149"/>
    </location>
</feature>
<dbReference type="RefSeq" id="WP_132279476.1">
    <property type="nucleotide sequence ID" value="NZ_JAOBST010000019.1"/>
</dbReference>
<gene>
    <name evidence="2" type="ORF">E1963_14725</name>
</gene>
<feature type="transmembrane region" description="Helical" evidence="1">
    <location>
        <begin position="25"/>
        <end position="42"/>
    </location>
</feature>
<reference evidence="2 3" key="1">
    <citation type="journal article" date="2016" name="Nat. Microbiol.">
        <title>The Mouse Intestinal Bacterial Collection (miBC) provides host-specific insight into cultured diversity and functional potential of the gut microbiota.</title>
        <authorList>
            <person name="Lagkouvardos I."/>
            <person name="Pukall R."/>
            <person name="Abt B."/>
            <person name="Foesel B.U."/>
            <person name="Meier-Kolthoff J.P."/>
            <person name="Kumar N."/>
            <person name="Bresciani A."/>
            <person name="Martinez I."/>
            <person name="Just S."/>
            <person name="Ziegler C."/>
            <person name="Brugiroux S."/>
            <person name="Garzetti D."/>
            <person name="Wenning M."/>
            <person name="Bui T.P."/>
            <person name="Wang J."/>
            <person name="Hugenholtz F."/>
            <person name="Plugge C.M."/>
            <person name="Peterson D.A."/>
            <person name="Hornef M.W."/>
            <person name="Baines J.F."/>
            <person name="Smidt H."/>
            <person name="Walter J."/>
            <person name="Kristiansen K."/>
            <person name="Nielsen H.B."/>
            <person name="Haller D."/>
            <person name="Overmann J."/>
            <person name="Stecher B."/>
            <person name="Clavel T."/>
        </authorList>
    </citation>
    <scope>NUCLEOTIDE SEQUENCE [LARGE SCALE GENOMIC DNA]</scope>
    <source>
        <strain evidence="2 3">DSM 28560</strain>
    </source>
</reference>
<feature type="transmembrane region" description="Helical" evidence="1">
    <location>
        <begin position="191"/>
        <end position="207"/>
    </location>
</feature>
<dbReference type="EMBL" id="SMMX01000014">
    <property type="protein sequence ID" value="TDA20865.1"/>
    <property type="molecule type" value="Genomic_DNA"/>
</dbReference>
<comment type="caution">
    <text evidence="2">The sequence shown here is derived from an EMBL/GenBank/DDBJ whole genome shotgun (WGS) entry which is preliminary data.</text>
</comment>
<dbReference type="Proteomes" id="UP000295710">
    <property type="component" value="Unassembled WGS sequence"/>
</dbReference>
<keyword evidence="1" id="KW-0472">Membrane</keyword>
<keyword evidence="1" id="KW-0812">Transmembrane</keyword>
<feature type="transmembrane region" description="Helical" evidence="1">
    <location>
        <begin position="161"/>
        <end position="185"/>
    </location>
</feature>
<evidence type="ECO:0000313" key="2">
    <source>
        <dbReference type="EMBL" id="TDA20865.1"/>
    </source>
</evidence>